<name>A0A2P2M2W8_RHIMU</name>
<reference evidence="1" key="1">
    <citation type="submission" date="2018-02" db="EMBL/GenBank/DDBJ databases">
        <title>Rhizophora mucronata_Transcriptome.</title>
        <authorList>
            <person name="Meera S.P."/>
            <person name="Sreeshan A."/>
            <person name="Augustine A."/>
        </authorList>
    </citation>
    <scope>NUCLEOTIDE SEQUENCE</scope>
    <source>
        <tissue evidence="1">Leaf</tissue>
    </source>
</reference>
<dbReference type="EMBL" id="GGEC01044076">
    <property type="protein sequence ID" value="MBX24560.1"/>
    <property type="molecule type" value="Transcribed_RNA"/>
</dbReference>
<sequence length="12" mass="1433">MEQEFLQALQVP</sequence>
<accession>A0A2P2M2W8</accession>
<protein>
    <submittedName>
        <fullName evidence="1">Uncharacterized protein</fullName>
    </submittedName>
</protein>
<organism evidence="1">
    <name type="scientific">Rhizophora mucronata</name>
    <name type="common">Asiatic mangrove</name>
    <dbReference type="NCBI Taxonomy" id="61149"/>
    <lineage>
        <taxon>Eukaryota</taxon>
        <taxon>Viridiplantae</taxon>
        <taxon>Streptophyta</taxon>
        <taxon>Embryophyta</taxon>
        <taxon>Tracheophyta</taxon>
        <taxon>Spermatophyta</taxon>
        <taxon>Magnoliopsida</taxon>
        <taxon>eudicotyledons</taxon>
        <taxon>Gunneridae</taxon>
        <taxon>Pentapetalae</taxon>
        <taxon>rosids</taxon>
        <taxon>fabids</taxon>
        <taxon>Malpighiales</taxon>
        <taxon>Rhizophoraceae</taxon>
        <taxon>Rhizophora</taxon>
    </lineage>
</organism>
<evidence type="ECO:0000313" key="1">
    <source>
        <dbReference type="EMBL" id="MBX24560.1"/>
    </source>
</evidence>
<proteinExistence type="predicted"/>